<evidence type="ECO:0000313" key="2">
    <source>
        <dbReference type="EMBL" id="OUR96885.1"/>
    </source>
</evidence>
<dbReference type="PANTHER" id="PTHR42773:SF1">
    <property type="entry name" value="METALLO-BETA-LACTAMASE FAMILY PROTEIN"/>
    <property type="match status" value="1"/>
</dbReference>
<dbReference type="SUPFAM" id="SSF56281">
    <property type="entry name" value="Metallo-hydrolase/oxidoreductase"/>
    <property type="match status" value="1"/>
</dbReference>
<dbReference type="EMBL" id="MAAO01000006">
    <property type="protein sequence ID" value="OUR96885.1"/>
    <property type="molecule type" value="Genomic_DNA"/>
</dbReference>
<organism evidence="2 3">
    <name type="scientific">Halobacteriovorax marinus</name>
    <dbReference type="NCBI Taxonomy" id="97084"/>
    <lineage>
        <taxon>Bacteria</taxon>
        <taxon>Pseudomonadati</taxon>
        <taxon>Bdellovibrionota</taxon>
        <taxon>Bacteriovoracia</taxon>
        <taxon>Bacteriovoracales</taxon>
        <taxon>Halobacteriovoraceae</taxon>
        <taxon>Halobacteriovorax</taxon>
    </lineage>
</organism>
<gene>
    <name evidence="2" type="ORF">A9Q84_11145</name>
</gene>
<evidence type="ECO:0000313" key="3">
    <source>
        <dbReference type="Proteomes" id="UP000196531"/>
    </source>
</evidence>
<evidence type="ECO:0000259" key="1">
    <source>
        <dbReference type="SMART" id="SM00849"/>
    </source>
</evidence>
<proteinExistence type="predicted"/>
<name>A0A1Y5F812_9BACT</name>
<dbReference type="InterPro" id="IPR036866">
    <property type="entry name" value="RibonucZ/Hydroxyglut_hydro"/>
</dbReference>
<feature type="domain" description="Metallo-beta-lactamase" evidence="1">
    <location>
        <begin position="22"/>
        <end position="180"/>
    </location>
</feature>
<sequence length="213" mass="24202">MKIINDYILQSEIDFPFGNSVSTCAYLLKRKIGNILFYSSKFIENDFSQIHSLGGIGVQIVNHRDEATSYCDLVLNEFKAPLYCHVKEEEAILKKCKVGKVIEEGMIFSDIEAVHTPGHCPGSTCFLWSIDDEKILFTGDTFYPSNGKWCVAIKDGDQEEMISSLRKLLELEVTMILPSLFIGDEKFAVVEDLKKYKQLINDCIQRLENGECH</sequence>
<accession>A0A1Y5F812</accession>
<dbReference type="Proteomes" id="UP000196531">
    <property type="component" value="Unassembled WGS sequence"/>
</dbReference>
<dbReference type="AlphaFoldDB" id="A0A1Y5F812"/>
<dbReference type="SMART" id="SM00849">
    <property type="entry name" value="Lactamase_B"/>
    <property type="match status" value="1"/>
</dbReference>
<dbReference type="Gene3D" id="3.60.15.10">
    <property type="entry name" value="Ribonuclease Z/Hydroxyacylglutathione hydrolase-like"/>
    <property type="match status" value="1"/>
</dbReference>
<reference evidence="3" key="1">
    <citation type="journal article" date="2017" name="Proc. Natl. Acad. Sci. U.S.A.">
        <title>Simulation of Deepwater Horizon oil plume reveals substrate specialization within a complex community of hydrocarbon-degraders.</title>
        <authorList>
            <person name="Hu P."/>
            <person name="Dubinsky E.A."/>
            <person name="Probst A.J."/>
            <person name="Wang J."/>
            <person name="Sieber C.M.K."/>
            <person name="Tom L.M."/>
            <person name="Gardinali P."/>
            <person name="Banfield J.F."/>
            <person name="Atlas R.M."/>
            <person name="Andersen G.L."/>
        </authorList>
    </citation>
    <scope>NUCLEOTIDE SEQUENCE [LARGE SCALE GENOMIC DNA]</scope>
</reference>
<dbReference type="PANTHER" id="PTHR42773">
    <property type="entry name" value="METALLO-BETA-LACTAMASE-RELATED"/>
    <property type="match status" value="1"/>
</dbReference>
<dbReference type="CDD" id="cd06262">
    <property type="entry name" value="metallo-hydrolase-like_MBL-fold"/>
    <property type="match status" value="1"/>
</dbReference>
<dbReference type="Pfam" id="PF00753">
    <property type="entry name" value="Lactamase_B"/>
    <property type="match status" value="1"/>
</dbReference>
<protein>
    <recommendedName>
        <fullName evidence="1">Metallo-beta-lactamase domain-containing protein</fullName>
    </recommendedName>
</protein>
<comment type="caution">
    <text evidence="2">The sequence shown here is derived from an EMBL/GenBank/DDBJ whole genome shotgun (WGS) entry which is preliminary data.</text>
</comment>
<dbReference type="InterPro" id="IPR001279">
    <property type="entry name" value="Metallo-B-lactamas"/>
</dbReference>